<keyword evidence="5 8" id="KW-0457">Lysine biosynthesis</keyword>
<evidence type="ECO:0000256" key="9">
    <source>
        <dbReference type="PROSITE-ProRule" id="PRU10125"/>
    </source>
</evidence>
<dbReference type="Gene3D" id="3.10.310.10">
    <property type="entry name" value="Diaminopimelate Epimerase, Chain A, domain 1"/>
    <property type="match status" value="2"/>
</dbReference>
<dbReference type="HAMAP" id="MF_00197">
    <property type="entry name" value="DAP_epimerase"/>
    <property type="match status" value="1"/>
</dbReference>
<feature type="site" description="Could be important to modulate the pK values of the two catalytic cysteine residues" evidence="8">
    <location>
        <position position="162"/>
    </location>
</feature>
<feature type="binding site" evidence="8">
    <location>
        <begin position="221"/>
        <end position="222"/>
    </location>
    <ligand>
        <name>substrate</name>
    </ligand>
</feature>
<accession>A0ABT7EX20</accession>
<dbReference type="GO" id="GO:0008837">
    <property type="term" value="F:diaminopimelate epimerase activity"/>
    <property type="evidence" value="ECO:0007669"/>
    <property type="project" value="UniProtKB-EC"/>
</dbReference>
<dbReference type="EC" id="5.1.1.7" evidence="3 8"/>
<dbReference type="PANTHER" id="PTHR31689">
    <property type="entry name" value="DIAMINOPIMELATE EPIMERASE, CHLOROPLASTIC"/>
    <property type="match status" value="1"/>
</dbReference>
<evidence type="ECO:0000256" key="8">
    <source>
        <dbReference type="HAMAP-Rule" id="MF_00197"/>
    </source>
</evidence>
<evidence type="ECO:0000256" key="7">
    <source>
        <dbReference type="ARBA" id="ARBA00051712"/>
    </source>
</evidence>
<name>A0ABT7EX20_9RHOB</name>
<evidence type="ECO:0000256" key="5">
    <source>
        <dbReference type="ARBA" id="ARBA00023154"/>
    </source>
</evidence>
<comment type="catalytic activity">
    <reaction evidence="7 8">
        <text>(2S,6S)-2,6-diaminopimelate = meso-2,6-diaminopimelate</text>
        <dbReference type="Rhea" id="RHEA:15393"/>
        <dbReference type="ChEBI" id="CHEBI:57609"/>
        <dbReference type="ChEBI" id="CHEBI:57791"/>
        <dbReference type="EC" id="5.1.1.7"/>
    </reaction>
</comment>
<feature type="binding site" evidence="8">
    <location>
        <begin position="84"/>
        <end position="85"/>
    </location>
    <ligand>
        <name>substrate</name>
    </ligand>
</feature>
<dbReference type="InterPro" id="IPR018510">
    <property type="entry name" value="DAP_epimerase_AS"/>
</dbReference>
<comment type="caution">
    <text evidence="10">The sequence shown here is derived from an EMBL/GenBank/DDBJ whole genome shotgun (WGS) entry which is preliminary data.</text>
</comment>
<evidence type="ECO:0000256" key="2">
    <source>
        <dbReference type="ARBA" id="ARBA00010219"/>
    </source>
</evidence>
<keyword evidence="6 8" id="KW-0413">Isomerase</keyword>
<comment type="caution">
    <text evidence="8">Lacks conserved residue(s) required for the propagation of feature annotation.</text>
</comment>
<dbReference type="NCBIfam" id="TIGR00652">
    <property type="entry name" value="DapF"/>
    <property type="match status" value="1"/>
</dbReference>
<feature type="binding site" evidence="8">
    <location>
        <begin position="211"/>
        <end position="212"/>
    </location>
    <ligand>
        <name>substrate</name>
    </ligand>
</feature>
<dbReference type="RefSeq" id="WP_284479699.1">
    <property type="nucleotide sequence ID" value="NZ_JASNJD010000002.1"/>
</dbReference>
<proteinExistence type="inferred from homology"/>
<dbReference type="Pfam" id="PF01678">
    <property type="entry name" value="DAP_epimerase"/>
    <property type="match status" value="2"/>
</dbReference>
<feature type="binding site" evidence="8">
    <location>
        <position position="160"/>
    </location>
    <ligand>
        <name>substrate</name>
    </ligand>
</feature>
<feature type="binding site" evidence="8">
    <location>
        <position position="22"/>
    </location>
    <ligand>
        <name>substrate</name>
    </ligand>
</feature>
<dbReference type="Proteomes" id="UP001243757">
    <property type="component" value="Unassembled WGS sequence"/>
</dbReference>
<feature type="active site" evidence="9">
    <location>
        <position position="83"/>
    </location>
</feature>
<dbReference type="PROSITE" id="PS01326">
    <property type="entry name" value="DAP_EPIMERASE"/>
    <property type="match status" value="1"/>
</dbReference>
<dbReference type="PANTHER" id="PTHR31689:SF0">
    <property type="entry name" value="DIAMINOPIMELATE EPIMERASE"/>
    <property type="match status" value="1"/>
</dbReference>
<feature type="binding site" evidence="8">
    <location>
        <position position="193"/>
    </location>
    <ligand>
        <name>substrate</name>
    </ligand>
</feature>
<feature type="active site" description="Proton donor" evidence="8">
    <location>
        <position position="83"/>
    </location>
</feature>
<organism evidence="10 11">
    <name type="scientific">Pseudodonghicola flavimaris</name>
    <dbReference type="NCBI Taxonomy" id="3050036"/>
    <lineage>
        <taxon>Bacteria</taxon>
        <taxon>Pseudomonadati</taxon>
        <taxon>Pseudomonadota</taxon>
        <taxon>Alphaproteobacteria</taxon>
        <taxon>Rhodobacterales</taxon>
        <taxon>Paracoccaceae</taxon>
        <taxon>Pseudodonghicola</taxon>
    </lineage>
</organism>
<comment type="subcellular location">
    <subcellularLocation>
        <location evidence="8">Cytoplasm</location>
    </subcellularLocation>
</comment>
<dbReference type="EMBL" id="JASNJD010000002">
    <property type="protein sequence ID" value="MDK3016888.1"/>
    <property type="molecule type" value="Genomic_DNA"/>
</dbReference>
<sequence>MPAMADHATPSLPFMKMHGLGNDFVILDARAQAIGLPPALVKGIAHRHFGVGFDQLAVIEPGRNGADAHLVFYNADGSTSAACGNATRCIARHLMTETRRDALTLTTERGTLYARDAGDGLTSVNMGPPQLRWDEIPLAREMDTLRLPIEGEPTATGMGNPHCTFFVADAEAVDLEARGAEIEHHPLYPERTNVQFASLIGPDHLRMRVWERGVGVTLASGSSSCATAVAAARRDLTGRAVTIELDGGTLRVDWRDDGVWMTGPTMHVFSGQFTPAFLKSLG</sequence>
<dbReference type="SUPFAM" id="SSF54506">
    <property type="entry name" value="Diaminopimelate epimerase-like"/>
    <property type="match status" value="2"/>
</dbReference>
<comment type="subunit">
    <text evidence="8">Homodimer.</text>
</comment>
<comment type="similarity">
    <text evidence="2 8">Belongs to the diaminopimelate epimerase family.</text>
</comment>
<evidence type="ECO:0000256" key="4">
    <source>
        <dbReference type="ARBA" id="ARBA00022605"/>
    </source>
</evidence>
<keyword evidence="4 8" id="KW-0028">Amino-acid biosynthesis</keyword>
<feature type="binding site" evidence="8">
    <location>
        <position position="55"/>
    </location>
    <ligand>
        <name>substrate</name>
    </ligand>
</feature>
<keyword evidence="11" id="KW-1185">Reference proteome</keyword>
<comment type="function">
    <text evidence="8">Catalyzes the stereoinversion of LL-2,6-diaminopimelate (L,L-DAP) to meso-diaminopimelate (meso-DAP), a precursor of L-lysine and an essential component of the bacterial peptidoglycan.</text>
</comment>
<feature type="binding site" evidence="8">
    <location>
        <position position="74"/>
    </location>
    <ligand>
        <name>substrate</name>
    </ligand>
</feature>
<evidence type="ECO:0000256" key="3">
    <source>
        <dbReference type="ARBA" id="ARBA00013080"/>
    </source>
</evidence>
<keyword evidence="8" id="KW-0963">Cytoplasm</keyword>
<protein>
    <recommendedName>
        <fullName evidence="3 8">Diaminopimelate epimerase</fullName>
        <shortName evidence="8">DAP epimerase</shortName>
        <ecNumber evidence="3 8">5.1.1.7</ecNumber>
    </recommendedName>
    <alternativeName>
        <fullName evidence="8">PLP-independent amino acid racemase</fullName>
    </alternativeName>
</protein>
<feature type="site" description="Could be important to modulate the pK values of the two catalytic cysteine residues" evidence="8">
    <location>
        <position position="211"/>
    </location>
</feature>
<evidence type="ECO:0000256" key="6">
    <source>
        <dbReference type="ARBA" id="ARBA00023235"/>
    </source>
</evidence>
<comment type="pathway">
    <text evidence="1 8">Amino-acid biosynthesis; L-lysine biosynthesis via DAP pathway; DL-2,6-diaminopimelate from LL-2,6-diaminopimelate: step 1/1.</text>
</comment>
<evidence type="ECO:0000313" key="11">
    <source>
        <dbReference type="Proteomes" id="UP001243757"/>
    </source>
</evidence>
<reference evidence="10 11" key="1">
    <citation type="submission" date="2023-05" db="EMBL/GenBank/DDBJ databases">
        <title>Pseudodonghicola sp. nov.</title>
        <authorList>
            <person name="Huang J."/>
        </authorList>
    </citation>
    <scope>NUCLEOTIDE SEQUENCE [LARGE SCALE GENOMIC DNA]</scope>
    <source>
        <strain evidence="10 11">IC7</strain>
    </source>
</reference>
<gene>
    <name evidence="8 10" type="primary">dapF</name>
    <name evidence="10" type="ORF">QO033_04325</name>
</gene>
<evidence type="ECO:0000256" key="1">
    <source>
        <dbReference type="ARBA" id="ARBA00005196"/>
    </source>
</evidence>
<evidence type="ECO:0000313" key="10">
    <source>
        <dbReference type="EMBL" id="MDK3016888.1"/>
    </source>
</evidence>
<dbReference type="InterPro" id="IPR001653">
    <property type="entry name" value="DAP_epimerase_DapF"/>
</dbReference>